<evidence type="ECO:0000313" key="8">
    <source>
        <dbReference type="Proteomes" id="UP000176404"/>
    </source>
</evidence>
<comment type="similarity">
    <text evidence="1 5 6">Belongs to the bacterial ribosomal protein bL35 family.</text>
</comment>
<dbReference type="SUPFAM" id="SSF143034">
    <property type="entry name" value="L35p-like"/>
    <property type="match status" value="1"/>
</dbReference>
<dbReference type="PRINTS" id="PR00064">
    <property type="entry name" value="RIBOSOMALL35"/>
</dbReference>
<dbReference type="InterPro" id="IPR001706">
    <property type="entry name" value="Ribosomal_bL35"/>
</dbReference>
<proteinExistence type="inferred from homology"/>
<sequence>MPKQKTKKSITRRFRITPKGKVMRRQGFRRHLNVKKTSKKKRRLKRMVETRKVYAKKIKKFLGVGK</sequence>
<evidence type="ECO:0000256" key="3">
    <source>
        <dbReference type="ARBA" id="ARBA00023274"/>
    </source>
</evidence>
<accession>A0A1F8B8T3</accession>
<organism evidence="7 8">
    <name type="scientific">Candidatus Woesebacteria bacterium RIFCSPLOWO2_01_FULL_39_10b</name>
    <dbReference type="NCBI Taxonomy" id="1802517"/>
    <lineage>
        <taxon>Bacteria</taxon>
        <taxon>Candidatus Woeseibacteriota</taxon>
    </lineage>
</organism>
<dbReference type="PANTHER" id="PTHR33343:SF1">
    <property type="entry name" value="LARGE RIBOSOMAL SUBUNIT PROTEIN BL35M"/>
    <property type="match status" value="1"/>
</dbReference>
<keyword evidence="2 5" id="KW-0689">Ribosomal protein</keyword>
<keyword evidence="3 5" id="KW-0687">Ribonucleoprotein</keyword>
<dbReference type="FunFam" id="4.10.410.60:FF:000001">
    <property type="entry name" value="50S ribosomal protein L35"/>
    <property type="match status" value="1"/>
</dbReference>
<dbReference type="InterPro" id="IPR021137">
    <property type="entry name" value="Ribosomal_bL35-like"/>
</dbReference>
<comment type="caution">
    <text evidence="7">The sequence shown here is derived from an EMBL/GenBank/DDBJ whole genome shotgun (WGS) entry which is preliminary data.</text>
</comment>
<dbReference type="HAMAP" id="MF_00514">
    <property type="entry name" value="Ribosomal_bL35"/>
    <property type="match status" value="1"/>
</dbReference>
<protein>
    <recommendedName>
        <fullName evidence="4 5">Large ribosomal subunit protein bL35</fullName>
    </recommendedName>
</protein>
<evidence type="ECO:0000256" key="2">
    <source>
        <dbReference type="ARBA" id="ARBA00022980"/>
    </source>
</evidence>
<dbReference type="Proteomes" id="UP000176404">
    <property type="component" value="Unassembled WGS sequence"/>
</dbReference>
<dbReference type="GO" id="GO:0015934">
    <property type="term" value="C:large ribosomal subunit"/>
    <property type="evidence" value="ECO:0007669"/>
    <property type="project" value="TreeGrafter"/>
</dbReference>
<evidence type="ECO:0000256" key="4">
    <source>
        <dbReference type="ARBA" id="ARBA00071664"/>
    </source>
</evidence>
<dbReference type="AlphaFoldDB" id="A0A1F8B8T3"/>
<dbReference type="InterPro" id="IPR037229">
    <property type="entry name" value="Ribosomal_bL35_sf"/>
</dbReference>
<dbReference type="EMBL" id="MGHD01000004">
    <property type="protein sequence ID" value="OGM60427.1"/>
    <property type="molecule type" value="Genomic_DNA"/>
</dbReference>
<dbReference type="STRING" id="1802517.A2892_00130"/>
<evidence type="ECO:0000313" key="7">
    <source>
        <dbReference type="EMBL" id="OGM60427.1"/>
    </source>
</evidence>
<dbReference type="PROSITE" id="PS00936">
    <property type="entry name" value="RIBOSOMAL_L35"/>
    <property type="match status" value="1"/>
</dbReference>
<dbReference type="InterPro" id="IPR018265">
    <property type="entry name" value="Ribosomal_bL35_CS"/>
</dbReference>
<dbReference type="NCBIfam" id="TIGR00001">
    <property type="entry name" value="rpmI_bact"/>
    <property type="match status" value="1"/>
</dbReference>
<dbReference type="GO" id="GO:0006412">
    <property type="term" value="P:translation"/>
    <property type="evidence" value="ECO:0007669"/>
    <property type="project" value="UniProtKB-UniRule"/>
</dbReference>
<dbReference type="Gene3D" id="4.10.410.60">
    <property type="match status" value="1"/>
</dbReference>
<name>A0A1F8B8T3_9BACT</name>
<evidence type="ECO:0000256" key="5">
    <source>
        <dbReference type="HAMAP-Rule" id="MF_00514"/>
    </source>
</evidence>
<evidence type="ECO:0000256" key="1">
    <source>
        <dbReference type="ARBA" id="ARBA00006598"/>
    </source>
</evidence>
<evidence type="ECO:0000256" key="6">
    <source>
        <dbReference type="RuleBase" id="RU000568"/>
    </source>
</evidence>
<reference evidence="7 8" key="1">
    <citation type="journal article" date="2016" name="Nat. Commun.">
        <title>Thousands of microbial genomes shed light on interconnected biogeochemical processes in an aquifer system.</title>
        <authorList>
            <person name="Anantharaman K."/>
            <person name="Brown C.T."/>
            <person name="Hug L.A."/>
            <person name="Sharon I."/>
            <person name="Castelle C.J."/>
            <person name="Probst A.J."/>
            <person name="Thomas B.C."/>
            <person name="Singh A."/>
            <person name="Wilkins M.J."/>
            <person name="Karaoz U."/>
            <person name="Brodie E.L."/>
            <person name="Williams K.H."/>
            <person name="Hubbard S.S."/>
            <person name="Banfield J.F."/>
        </authorList>
    </citation>
    <scope>NUCLEOTIDE SEQUENCE [LARGE SCALE GENOMIC DNA]</scope>
</reference>
<gene>
    <name evidence="5" type="primary">rpmI</name>
    <name evidence="7" type="ORF">A2892_00130</name>
</gene>
<dbReference type="GO" id="GO:0003735">
    <property type="term" value="F:structural constituent of ribosome"/>
    <property type="evidence" value="ECO:0007669"/>
    <property type="project" value="InterPro"/>
</dbReference>
<dbReference type="Pfam" id="PF01632">
    <property type="entry name" value="Ribosomal_L35p"/>
    <property type="match status" value="1"/>
</dbReference>
<dbReference type="PANTHER" id="PTHR33343">
    <property type="entry name" value="54S RIBOSOMAL PROTEIN BL35M"/>
    <property type="match status" value="1"/>
</dbReference>